<feature type="transmembrane region" description="Helical" evidence="1">
    <location>
        <begin position="42"/>
        <end position="62"/>
    </location>
</feature>
<accession>Q1HBB3</accession>
<keyword evidence="1" id="KW-0472">Membrane</keyword>
<geneLocation type="mitochondrion" evidence="2"/>
<feature type="transmembrane region" description="Helical" evidence="1">
    <location>
        <begin position="188"/>
        <end position="205"/>
    </location>
</feature>
<feature type="transmembrane region" description="Helical" evidence="1">
    <location>
        <begin position="116"/>
        <end position="138"/>
    </location>
</feature>
<keyword evidence="2" id="KW-0496">Mitochondrion</keyword>
<gene>
    <name evidence="2" type="primary">nad2</name>
</gene>
<proteinExistence type="predicted"/>
<reference evidence="2" key="1">
    <citation type="submission" date="2006-04" db="EMBL/GenBank/DDBJ databases">
        <authorList>
            <person name="Tang S."/>
            <person name="Hyman B."/>
        </authorList>
    </citation>
    <scope>NUCLEOTIDE SEQUENCE</scope>
</reference>
<dbReference type="EMBL" id="DQ520859">
    <property type="protein sequence ID" value="ABF48167.1"/>
    <property type="molecule type" value="Genomic_DNA"/>
</dbReference>
<evidence type="ECO:0000256" key="1">
    <source>
        <dbReference type="SAM" id="Phobius"/>
    </source>
</evidence>
<protein>
    <submittedName>
        <fullName evidence="2">NADH dehydrogenase subunit 2</fullName>
    </submittedName>
</protein>
<sequence length="270" mass="33285">MQFYILFMLVSLNINSWWWVWLMLEVLNWTFIYFLKNMNLLIVFFMWQSISSIIFLYSFLFFKKKLLIFISLLMKTSLPPFHLWMWMLLSVMDWKSMVLLMCVHKYTPILIMMNNFSYLNCFYFIIFSLISFFNMWMASSLKKIFWVILLNDTVWLMLSFYCMLNMMFIYMMFNFIIMFIFMNWKLKFSGYLMMLLFVTSLPPLPTFQLKWLILSSLSINMMVVLIVNLLMLLFFMILLFMTLKMHKMFKDSLLSLYYMSFSMGFWFFFM</sequence>
<dbReference type="EMBL" id="DQ520860">
    <property type="protein sequence ID" value="ABF48179.1"/>
    <property type="molecule type" value="Genomic_DNA"/>
</dbReference>
<feature type="transmembrane region" description="Helical" evidence="1">
    <location>
        <begin position="211"/>
        <end position="240"/>
    </location>
</feature>
<feature type="transmembrane region" description="Helical" evidence="1">
    <location>
        <begin position="158"/>
        <end position="181"/>
    </location>
</feature>
<dbReference type="AlphaFoldDB" id="Q1HBB3"/>
<evidence type="ECO:0000313" key="2">
    <source>
        <dbReference type="EMBL" id="ABF48179.1"/>
    </source>
</evidence>
<organism evidence="2">
    <name type="scientific">Diximermis spiculatus</name>
    <dbReference type="NCBI Taxonomy" id="3313489"/>
    <lineage>
        <taxon>Eukaryota</taxon>
        <taxon>Metazoa</taxon>
        <taxon>Ecdysozoa</taxon>
        <taxon>Nematoda</taxon>
        <taxon>Enoplea</taxon>
        <taxon>Dorylaimia</taxon>
        <taxon>Mermithida</taxon>
        <taxon>Mermithoidea</taxon>
        <taxon>Mermithidae</taxon>
        <taxon>Diximermis</taxon>
    </lineage>
</organism>
<keyword evidence="1" id="KW-1133">Transmembrane helix</keyword>
<name>Q1HBB3_9BILA</name>
<keyword evidence="1" id="KW-0812">Transmembrane</keyword>
<feature type="transmembrane region" description="Helical" evidence="1">
    <location>
        <begin position="16"/>
        <end position="35"/>
    </location>
</feature>
<feature type="transmembrane region" description="Helical" evidence="1">
    <location>
        <begin position="252"/>
        <end position="269"/>
    </location>
</feature>
<feature type="transmembrane region" description="Helical" evidence="1">
    <location>
        <begin position="82"/>
        <end position="104"/>
    </location>
</feature>